<proteinExistence type="predicted"/>
<dbReference type="SUPFAM" id="SSF55874">
    <property type="entry name" value="ATPase domain of HSP90 chaperone/DNA topoisomerase II/histidine kinase"/>
    <property type="match status" value="1"/>
</dbReference>
<keyword evidence="2" id="KW-1185">Reference proteome</keyword>
<name>A0A9W8UYF7_9HYPO</name>
<dbReference type="Gene3D" id="3.30.565.10">
    <property type="entry name" value="Histidine kinase-like ATPase, C-terminal domain"/>
    <property type="match status" value="1"/>
</dbReference>
<sequence>MPTTINDSLITHCNETGFTKRNVEAICRIGKTSKVKSSAGRGYIGEKGIGFKSVFKVASTVWISSCEYSFKFEKERPLGMITPIWEQLPEDQLSKDAPEGGTSMRLQLSHDCDRRRLREEMTSFDPNILIFLRTLEQITLTVTDSNGYSKRVLRRVREPNAIKILENDKEIFHYATFTHSVPIMPYEPKREGITQSEILLAFPVQDTPSLPTAHQVYAFLPIRSYGFNVRT</sequence>
<dbReference type="EMBL" id="JAOQAV010000038">
    <property type="protein sequence ID" value="KAJ4181853.1"/>
    <property type="molecule type" value="Genomic_DNA"/>
</dbReference>
<dbReference type="PANTHER" id="PTHR32387">
    <property type="entry name" value="WU:FJ29H11"/>
    <property type="match status" value="1"/>
</dbReference>
<dbReference type="AlphaFoldDB" id="A0A9W8UYF7"/>
<evidence type="ECO:0000313" key="2">
    <source>
        <dbReference type="Proteomes" id="UP001152087"/>
    </source>
</evidence>
<comment type="caution">
    <text evidence="1">The sequence shown here is derived from an EMBL/GenBank/DDBJ whole genome shotgun (WGS) entry which is preliminary data.</text>
</comment>
<dbReference type="Proteomes" id="UP001152087">
    <property type="component" value="Unassembled WGS sequence"/>
</dbReference>
<dbReference type="InterPro" id="IPR036890">
    <property type="entry name" value="HATPase_C_sf"/>
</dbReference>
<accession>A0A9W8UYF7</accession>
<gene>
    <name evidence="1" type="ORF">NW755_010852</name>
</gene>
<evidence type="ECO:0000313" key="1">
    <source>
        <dbReference type="EMBL" id="KAJ4181853.1"/>
    </source>
</evidence>
<organism evidence="1 2">
    <name type="scientific">Fusarium falciforme</name>
    <dbReference type="NCBI Taxonomy" id="195108"/>
    <lineage>
        <taxon>Eukaryota</taxon>
        <taxon>Fungi</taxon>
        <taxon>Dikarya</taxon>
        <taxon>Ascomycota</taxon>
        <taxon>Pezizomycotina</taxon>
        <taxon>Sordariomycetes</taxon>
        <taxon>Hypocreomycetidae</taxon>
        <taxon>Hypocreales</taxon>
        <taxon>Nectriaceae</taxon>
        <taxon>Fusarium</taxon>
        <taxon>Fusarium solani species complex</taxon>
    </lineage>
</organism>
<dbReference type="InterPro" id="IPR052957">
    <property type="entry name" value="Auxin_embryo_med"/>
</dbReference>
<protein>
    <submittedName>
        <fullName evidence="1">Uncharacterized protein</fullName>
    </submittedName>
</protein>
<dbReference type="PANTHER" id="PTHR32387:SF0">
    <property type="entry name" value="PROTEIN NO VEIN"/>
    <property type="match status" value="1"/>
</dbReference>
<reference evidence="1" key="1">
    <citation type="submission" date="2022-09" db="EMBL/GenBank/DDBJ databases">
        <title>Fusarium specimens isolated from Avocado Roots.</title>
        <authorList>
            <person name="Stajich J."/>
            <person name="Roper C."/>
            <person name="Heimlech-Rivalta G."/>
        </authorList>
    </citation>
    <scope>NUCLEOTIDE SEQUENCE</scope>
    <source>
        <strain evidence="1">A02</strain>
    </source>
</reference>